<sequence length="511" mass="54788">MPQFSKNLANLRPDEVALTDPWKSLGWAEVDDILNRIVNGLMALNLPKGCRVAVFAENAAETALANLGGLIAGLSVTPVNFHLNANEAAYVIGNANAAVLFVDATTVERGLIAAQMADVKTVIGWGGIEGAVLDFDSWLAVQSDAPCPEDQPPQPNLLYTSGTSGRPKAVELPPTMFAGGSTVAEHLRLLSENMMAPMGTHLVVGPMYHTGPLSGARLLAAGTPSVILGRFDAEKTLAAIERHKIGSSIMVPTHFMRMLALPDDVRAKYDLSSLQIVNHTGARCPVEVKHAMIEWFGPVLFEAYGATEVGTTNSISSEEWLAHPGSVGCAQPPFTAMILDGEGNEVAVGTEGLLCFTDSTGRGPIYHDDPAKTAEAYVSPGIFTLGEIGYMDKDGYVYITDRISDMIVSGGVNIYPAEAEQILINHPQIADIACVAAPHPDFGEELAALIVPADPLAPPESEEVIEWCRERLSSYKCPRRIELCDDLGRSAFGKLNKRTLRARFWPEGTDT</sequence>
<evidence type="ECO:0000313" key="6">
    <source>
        <dbReference type="Proteomes" id="UP000476030"/>
    </source>
</evidence>
<dbReference type="RefSeq" id="WP_161315209.1">
    <property type="nucleotide sequence ID" value="NZ_WTUW01000002.1"/>
</dbReference>
<protein>
    <submittedName>
        <fullName evidence="5">AMP-binding protein</fullName>
    </submittedName>
</protein>
<gene>
    <name evidence="5" type="ORF">GQE98_08370</name>
</gene>
<dbReference type="GO" id="GO:0006631">
    <property type="term" value="P:fatty acid metabolic process"/>
    <property type="evidence" value="ECO:0007669"/>
    <property type="project" value="TreeGrafter"/>
</dbReference>
<dbReference type="PANTHER" id="PTHR43201:SF5">
    <property type="entry name" value="MEDIUM-CHAIN ACYL-COA LIGASE ACSF2, MITOCHONDRIAL"/>
    <property type="match status" value="1"/>
</dbReference>
<dbReference type="InterPro" id="IPR020845">
    <property type="entry name" value="AMP-binding_CS"/>
</dbReference>
<dbReference type="PROSITE" id="PS00455">
    <property type="entry name" value="AMP_BINDING"/>
    <property type="match status" value="1"/>
</dbReference>
<accession>A0A6L8W8U7</accession>
<dbReference type="Gene3D" id="3.40.50.12780">
    <property type="entry name" value="N-terminal domain of ligase-like"/>
    <property type="match status" value="1"/>
</dbReference>
<dbReference type="AlphaFoldDB" id="A0A6L8W8U7"/>
<evidence type="ECO:0000313" key="5">
    <source>
        <dbReference type="EMBL" id="MZR30647.1"/>
    </source>
</evidence>
<dbReference type="InterPro" id="IPR025110">
    <property type="entry name" value="AMP-bd_C"/>
</dbReference>
<reference evidence="5 6" key="1">
    <citation type="submission" date="2019-12" db="EMBL/GenBank/DDBJ databases">
        <title>Snethiella sp. nov. sp. isolated from sea sand.</title>
        <authorList>
            <person name="Kim J."/>
            <person name="Jeong S.E."/>
            <person name="Jung H.S."/>
            <person name="Jeon C.O."/>
        </authorList>
    </citation>
    <scope>NUCLEOTIDE SEQUENCE [LARGE SCALE GENOMIC DNA]</scope>
    <source>
        <strain evidence="5 6">DP05</strain>
    </source>
</reference>
<evidence type="ECO:0000259" key="4">
    <source>
        <dbReference type="Pfam" id="PF13193"/>
    </source>
</evidence>
<dbReference type="EMBL" id="WTUW01000002">
    <property type="protein sequence ID" value="MZR30647.1"/>
    <property type="molecule type" value="Genomic_DNA"/>
</dbReference>
<organism evidence="5 6">
    <name type="scientific">Sneathiella litorea</name>
    <dbReference type="NCBI Taxonomy" id="2606216"/>
    <lineage>
        <taxon>Bacteria</taxon>
        <taxon>Pseudomonadati</taxon>
        <taxon>Pseudomonadota</taxon>
        <taxon>Alphaproteobacteria</taxon>
        <taxon>Sneathiellales</taxon>
        <taxon>Sneathiellaceae</taxon>
        <taxon>Sneathiella</taxon>
    </lineage>
</organism>
<keyword evidence="2" id="KW-0436">Ligase</keyword>
<dbReference type="InterPro" id="IPR045851">
    <property type="entry name" value="AMP-bd_C_sf"/>
</dbReference>
<dbReference type="InterPro" id="IPR000873">
    <property type="entry name" value="AMP-dep_synth/lig_dom"/>
</dbReference>
<feature type="domain" description="AMP-binding enzyme C-terminal" evidence="4">
    <location>
        <begin position="418"/>
        <end position="494"/>
    </location>
</feature>
<dbReference type="Pfam" id="PF13193">
    <property type="entry name" value="AMP-binding_C"/>
    <property type="match status" value="1"/>
</dbReference>
<dbReference type="PANTHER" id="PTHR43201">
    <property type="entry name" value="ACYL-COA SYNTHETASE"/>
    <property type="match status" value="1"/>
</dbReference>
<name>A0A6L8W8U7_9PROT</name>
<proteinExistence type="inferred from homology"/>
<keyword evidence="6" id="KW-1185">Reference proteome</keyword>
<evidence type="ECO:0000256" key="2">
    <source>
        <dbReference type="ARBA" id="ARBA00022598"/>
    </source>
</evidence>
<dbReference type="SUPFAM" id="SSF56801">
    <property type="entry name" value="Acetyl-CoA synthetase-like"/>
    <property type="match status" value="1"/>
</dbReference>
<comment type="caution">
    <text evidence="5">The sequence shown here is derived from an EMBL/GenBank/DDBJ whole genome shotgun (WGS) entry which is preliminary data.</text>
</comment>
<feature type="domain" description="AMP-dependent synthetase/ligase" evidence="3">
    <location>
        <begin position="9"/>
        <end position="356"/>
    </location>
</feature>
<dbReference type="GO" id="GO:0031956">
    <property type="term" value="F:medium-chain fatty acid-CoA ligase activity"/>
    <property type="evidence" value="ECO:0007669"/>
    <property type="project" value="TreeGrafter"/>
</dbReference>
<dbReference type="Pfam" id="PF00501">
    <property type="entry name" value="AMP-binding"/>
    <property type="match status" value="1"/>
</dbReference>
<evidence type="ECO:0000259" key="3">
    <source>
        <dbReference type="Pfam" id="PF00501"/>
    </source>
</evidence>
<dbReference type="Proteomes" id="UP000476030">
    <property type="component" value="Unassembled WGS sequence"/>
</dbReference>
<dbReference type="InterPro" id="IPR042099">
    <property type="entry name" value="ANL_N_sf"/>
</dbReference>
<evidence type="ECO:0000256" key="1">
    <source>
        <dbReference type="ARBA" id="ARBA00006432"/>
    </source>
</evidence>
<dbReference type="Gene3D" id="3.30.300.30">
    <property type="match status" value="1"/>
</dbReference>
<comment type="similarity">
    <text evidence="1">Belongs to the ATP-dependent AMP-binding enzyme family.</text>
</comment>